<keyword evidence="2" id="KW-0378">Hydrolase</keyword>
<dbReference type="EMBL" id="BARV01010426">
    <property type="protein sequence ID" value="GAI12145.1"/>
    <property type="molecule type" value="Genomic_DNA"/>
</dbReference>
<dbReference type="InterPro" id="IPR027417">
    <property type="entry name" value="P-loop_NTPase"/>
</dbReference>
<feature type="non-terminal residue" evidence="7">
    <location>
        <position position="1"/>
    </location>
</feature>
<organism evidence="7">
    <name type="scientific">marine sediment metagenome</name>
    <dbReference type="NCBI Taxonomy" id="412755"/>
    <lineage>
        <taxon>unclassified sequences</taxon>
        <taxon>metagenomes</taxon>
        <taxon>ecological metagenomes</taxon>
    </lineage>
</organism>
<feature type="non-terminal residue" evidence="7">
    <location>
        <position position="279"/>
    </location>
</feature>
<dbReference type="Pfam" id="PF13361">
    <property type="entry name" value="UvrD_C"/>
    <property type="match status" value="1"/>
</dbReference>
<evidence type="ECO:0000259" key="6">
    <source>
        <dbReference type="Pfam" id="PF13361"/>
    </source>
</evidence>
<keyword evidence="1" id="KW-0547">Nucleotide-binding</keyword>
<accession>X1MBT9</accession>
<dbReference type="GO" id="GO:0016787">
    <property type="term" value="F:hydrolase activity"/>
    <property type="evidence" value="ECO:0007669"/>
    <property type="project" value="UniProtKB-KW"/>
</dbReference>
<evidence type="ECO:0000256" key="3">
    <source>
        <dbReference type="ARBA" id="ARBA00022806"/>
    </source>
</evidence>
<dbReference type="Gene3D" id="3.40.50.300">
    <property type="entry name" value="P-loop containing nucleotide triphosphate hydrolases"/>
    <property type="match status" value="1"/>
</dbReference>
<dbReference type="SUPFAM" id="SSF52540">
    <property type="entry name" value="P-loop containing nucleoside triphosphate hydrolases"/>
    <property type="match status" value="1"/>
</dbReference>
<evidence type="ECO:0008006" key="8">
    <source>
        <dbReference type="Google" id="ProtNLM"/>
    </source>
</evidence>
<dbReference type="InterPro" id="IPR038726">
    <property type="entry name" value="PDDEXK_AddAB-type"/>
</dbReference>
<dbReference type="Gene3D" id="1.10.486.10">
    <property type="entry name" value="PCRA, domain 4"/>
    <property type="match status" value="1"/>
</dbReference>
<keyword evidence="4" id="KW-0067">ATP-binding</keyword>
<dbReference type="GO" id="GO:0005524">
    <property type="term" value="F:ATP binding"/>
    <property type="evidence" value="ECO:0007669"/>
    <property type="project" value="UniProtKB-KW"/>
</dbReference>
<feature type="domain" description="UvrD-like helicase C-terminal" evidence="6">
    <location>
        <begin position="33"/>
        <end position="106"/>
    </location>
</feature>
<evidence type="ECO:0000256" key="2">
    <source>
        <dbReference type="ARBA" id="ARBA00022801"/>
    </source>
</evidence>
<name>X1MBT9_9ZZZZ</name>
<dbReference type="InterPro" id="IPR014017">
    <property type="entry name" value="DNA_helicase_UvrD-like_C"/>
</dbReference>
<dbReference type="GO" id="GO:0004386">
    <property type="term" value="F:helicase activity"/>
    <property type="evidence" value="ECO:0007669"/>
    <property type="project" value="UniProtKB-KW"/>
</dbReference>
<dbReference type="Pfam" id="PF12705">
    <property type="entry name" value="PDDEXK_1"/>
    <property type="match status" value="1"/>
</dbReference>
<evidence type="ECO:0000259" key="5">
    <source>
        <dbReference type="Pfam" id="PF12705"/>
    </source>
</evidence>
<gene>
    <name evidence="7" type="ORF">S06H3_20186</name>
</gene>
<evidence type="ECO:0000256" key="4">
    <source>
        <dbReference type="ARBA" id="ARBA00022840"/>
    </source>
</evidence>
<proteinExistence type="predicted"/>
<evidence type="ECO:0000256" key="1">
    <source>
        <dbReference type="ARBA" id="ARBA00022741"/>
    </source>
</evidence>
<dbReference type="AlphaFoldDB" id="X1MBT9"/>
<evidence type="ECO:0000313" key="7">
    <source>
        <dbReference type="EMBL" id="GAI12145.1"/>
    </source>
</evidence>
<comment type="caution">
    <text evidence="7">The sequence shown here is derived from an EMBL/GenBank/DDBJ whole genome shotgun (WGS) entry which is preliminary data.</text>
</comment>
<feature type="domain" description="PD-(D/E)XK endonuclease-like" evidence="5">
    <location>
        <begin position="161"/>
        <end position="277"/>
    </location>
</feature>
<reference evidence="7" key="1">
    <citation type="journal article" date="2014" name="Front. Microbiol.">
        <title>High frequency of phylogenetically diverse reductive dehalogenase-homologous genes in deep subseafloor sedimentary metagenomes.</title>
        <authorList>
            <person name="Kawai M."/>
            <person name="Futagami T."/>
            <person name="Toyoda A."/>
            <person name="Takaki Y."/>
            <person name="Nishi S."/>
            <person name="Hori S."/>
            <person name="Arai W."/>
            <person name="Tsubouchi T."/>
            <person name="Morono Y."/>
            <person name="Uchiyama I."/>
            <person name="Ito T."/>
            <person name="Fujiyama A."/>
            <person name="Inagaki F."/>
            <person name="Takami H."/>
        </authorList>
    </citation>
    <scope>NUCLEOTIDE SEQUENCE</scope>
    <source>
        <strain evidence="7">Expedition CK06-06</strain>
    </source>
</reference>
<sequence>FLSFLFWLGDFEVFVAFLKDAVGSFSRAAYLGDIKDTVKILTVHEAKGMHFRYSFIPGVMWGNFPREFKQGSYIETGKSEEKHYEVEKRIFDIAVNTATESVFISFRMDFSEEEVLSPYLKEYLKDGINGEPAPAGIFEEDVKMQEVKLNPPRVSMPPVKSISATALENYIACPLKYFFEKIVRIRREMTPAALSGRLVHKIMERFHGEFPHPAESGGMKKKMSGLIDIVFLAALRKEEFPDGYTFKCWKKFVTPFLLKYAATEHEFDVRLREHKVEIG</sequence>
<protein>
    <recommendedName>
        <fullName evidence="8">DNA helicase</fullName>
    </recommendedName>
</protein>
<keyword evidence="3" id="KW-0347">Helicase</keyword>